<dbReference type="VEuPathDB" id="TrichDB:TRFO_41103"/>
<keyword evidence="5" id="KW-1185">Reference proteome</keyword>
<dbReference type="InterPro" id="IPR027417">
    <property type="entry name" value="P-loop_NTPase"/>
</dbReference>
<dbReference type="Pfam" id="PF08433">
    <property type="entry name" value="KTI12"/>
    <property type="match status" value="1"/>
</dbReference>
<dbReference type="PANTHER" id="PTHR12435">
    <property type="match status" value="1"/>
</dbReference>
<dbReference type="RefSeq" id="XP_068370494.1">
    <property type="nucleotide sequence ID" value="XM_068513582.1"/>
</dbReference>
<evidence type="ECO:0000256" key="1">
    <source>
        <dbReference type="ARBA" id="ARBA00022741"/>
    </source>
</evidence>
<protein>
    <submittedName>
        <fullName evidence="4">Uncharacterized protein</fullName>
    </submittedName>
</protein>
<comment type="similarity">
    <text evidence="3">Belongs to the KTI12 family.</text>
</comment>
<name>A0A1J4L5Y3_9EUKA</name>
<organism evidence="4 5">
    <name type="scientific">Tritrichomonas foetus</name>
    <dbReference type="NCBI Taxonomy" id="1144522"/>
    <lineage>
        <taxon>Eukaryota</taxon>
        <taxon>Metamonada</taxon>
        <taxon>Parabasalia</taxon>
        <taxon>Tritrichomonadida</taxon>
        <taxon>Tritrichomonadidae</taxon>
        <taxon>Tritrichomonas</taxon>
    </lineage>
</organism>
<keyword evidence="2" id="KW-0067">ATP-binding</keyword>
<dbReference type="Proteomes" id="UP000179807">
    <property type="component" value="Unassembled WGS sequence"/>
</dbReference>
<dbReference type="InterPro" id="IPR013641">
    <property type="entry name" value="KTI12/PSTK"/>
</dbReference>
<reference evidence="4" key="1">
    <citation type="submission" date="2016-10" db="EMBL/GenBank/DDBJ databases">
        <authorList>
            <person name="Benchimol M."/>
            <person name="Almeida L.G."/>
            <person name="Vasconcelos A.T."/>
            <person name="Perreira-Neves A."/>
            <person name="Rosa I.A."/>
            <person name="Tasca T."/>
            <person name="Bogo M.R."/>
            <person name="de Souza W."/>
        </authorList>
    </citation>
    <scope>NUCLEOTIDE SEQUENCE [LARGE SCALE GENOMIC DNA]</scope>
    <source>
        <strain evidence="4">K</strain>
    </source>
</reference>
<dbReference type="AlphaFoldDB" id="A0A1J4L5Y3"/>
<dbReference type="GeneID" id="94848286"/>
<gene>
    <name evidence="4" type="ORF">TRFO_41103</name>
</gene>
<comment type="caution">
    <text evidence="4">The sequence shown here is derived from an EMBL/GenBank/DDBJ whole genome shotgun (WGS) entry which is preliminary data.</text>
</comment>
<sequence length="189" mass="21127">MNFIKGFRYELFCFAREQNLRFCCAFCDVDPSIAKERSLARYPEKNIDDLIGRMETPNERNKWDKPLFVVTDANDQAILDEIVATALSKSSQLTSKKATLTGIGSAATVNDKIDREINKFCDELLRIQATAPLGSKVSICGVPFVLKKQLNSGQLKRAKREFAGRVKSVPDTASIPHMFAEALTLLYTS</sequence>
<evidence type="ECO:0000256" key="2">
    <source>
        <dbReference type="ARBA" id="ARBA00022840"/>
    </source>
</evidence>
<evidence type="ECO:0000313" key="5">
    <source>
        <dbReference type="Proteomes" id="UP000179807"/>
    </source>
</evidence>
<proteinExistence type="inferred from homology"/>
<dbReference type="EMBL" id="MLAK01000012">
    <property type="protein sequence ID" value="OHT17358.1"/>
    <property type="molecule type" value="Genomic_DNA"/>
</dbReference>
<dbReference type="GO" id="GO:0005524">
    <property type="term" value="F:ATP binding"/>
    <property type="evidence" value="ECO:0007669"/>
    <property type="project" value="UniProtKB-KW"/>
</dbReference>
<evidence type="ECO:0000313" key="4">
    <source>
        <dbReference type="EMBL" id="OHT17358.1"/>
    </source>
</evidence>
<accession>A0A1J4L5Y3</accession>
<dbReference type="OrthoDB" id="9972657at2759"/>
<keyword evidence="1" id="KW-0547">Nucleotide-binding</keyword>
<dbReference type="Gene3D" id="3.40.50.300">
    <property type="entry name" value="P-loop containing nucleotide triphosphate hydrolases"/>
    <property type="match status" value="1"/>
</dbReference>
<evidence type="ECO:0000256" key="3">
    <source>
        <dbReference type="ARBA" id="ARBA00025768"/>
    </source>
</evidence>